<keyword evidence="6 13" id="KW-0227">DNA damage</keyword>
<keyword evidence="5 13" id="KW-0255">Endonuclease</keyword>
<sequence length="198" mass="23032">MIKNLTYTKNSVLNKNGVVTNYANRGMGLENDINLANEYYRIKDVAYIYKKPTPIKLVKVDYKLGKINEAYFQTPSTTDYNGIYNGKYVDFEAKETNSKTSFSLSNIHEHQIKHLINVMNKGAISFIIVRFNKLGETYFLSTDMLEQFIKNNKRKSIPLSFFKTYGTIIKIKYNPRIDYIETINNLYFGGNSHDEKKK</sequence>
<feature type="site" description="Transition state stabilizer" evidence="13">
    <location>
        <position position="94"/>
    </location>
</feature>
<keyword evidence="2 13" id="KW-0963">Cytoplasm</keyword>
<dbReference type="CDD" id="cd22354">
    <property type="entry name" value="RecU-like"/>
    <property type="match status" value="1"/>
</dbReference>
<accession>A0A9D1IPV2</accession>
<comment type="subcellular location">
    <subcellularLocation>
        <location evidence="1 13">Cytoplasm</location>
    </subcellularLocation>
</comment>
<dbReference type="GO" id="GO:0006281">
    <property type="term" value="P:DNA repair"/>
    <property type="evidence" value="ECO:0007669"/>
    <property type="project" value="UniProtKB-UniRule"/>
</dbReference>
<comment type="catalytic activity">
    <reaction evidence="13">
        <text>Endonucleolytic cleavage at a junction such as a reciprocal single-stranded crossover between two homologous DNA duplexes (Holliday junction).</text>
        <dbReference type="EC" id="3.1.21.10"/>
    </reaction>
</comment>
<dbReference type="InterPro" id="IPR011335">
    <property type="entry name" value="Restrct_endonuc-II-like"/>
</dbReference>
<keyword evidence="9 13" id="KW-0233">DNA recombination</keyword>
<dbReference type="HAMAP" id="MF_00130">
    <property type="entry name" value="RecU"/>
    <property type="match status" value="1"/>
</dbReference>
<evidence type="ECO:0000256" key="9">
    <source>
        <dbReference type="ARBA" id="ARBA00023172"/>
    </source>
</evidence>
<evidence type="ECO:0000256" key="6">
    <source>
        <dbReference type="ARBA" id="ARBA00022763"/>
    </source>
</evidence>
<gene>
    <name evidence="13 14" type="primary">recU</name>
    <name evidence="14" type="ORF">IAB68_01830</name>
</gene>
<protein>
    <recommendedName>
        <fullName evidence="12 13">Holliday junction resolvase RecU</fullName>
        <ecNumber evidence="13">3.1.21.10</ecNumber>
    </recommendedName>
    <alternativeName>
        <fullName evidence="13">Recombination protein U homolog</fullName>
    </alternativeName>
</protein>
<evidence type="ECO:0000256" key="7">
    <source>
        <dbReference type="ARBA" id="ARBA00022801"/>
    </source>
</evidence>
<comment type="function">
    <text evidence="13">Endonuclease that resolves Holliday junction intermediates in genetic recombination. Cleaves mobile four-strand junctions by introducing symmetrical nicks in paired strands. Promotes annealing of linear ssDNA with homologous dsDNA. Required for DNA repair, homologous recombination and chromosome segregation.</text>
</comment>
<dbReference type="Gene3D" id="3.40.1350.10">
    <property type="match status" value="1"/>
</dbReference>
<evidence type="ECO:0000256" key="13">
    <source>
        <dbReference type="HAMAP-Rule" id="MF_00130"/>
    </source>
</evidence>
<keyword evidence="3 13" id="KW-0540">Nuclease</keyword>
<feature type="binding site" evidence="13">
    <location>
        <position position="77"/>
    </location>
    <ligand>
        <name>Mg(2+)</name>
        <dbReference type="ChEBI" id="CHEBI:18420"/>
    </ligand>
</feature>
<keyword evidence="4 13" id="KW-0479">Metal-binding</keyword>
<dbReference type="SUPFAM" id="SSF52980">
    <property type="entry name" value="Restriction endonuclease-like"/>
    <property type="match status" value="1"/>
</dbReference>
<dbReference type="Pfam" id="PF03838">
    <property type="entry name" value="RecU"/>
    <property type="match status" value="1"/>
</dbReference>
<feature type="binding site" evidence="13">
    <location>
        <position position="92"/>
    </location>
    <ligand>
        <name>Mg(2+)</name>
        <dbReference type="ChEBI" id="CHEBI:18420"/>
    </ligand>
</feature>
<evidence type="ECO:0000313" key="15">
    <source>
        <dbReference type="Proteomes" id="UP000824074"/>
    </source>
</evidence>
<evidence type="ECO:0000256" key="1">
    <source>
        <dbReference type="ARBA" id="ARBA00004496"/>
    </source>
</evidence>
<name>A0A9D1IPV2_9FIRM</name>
<feature type="binding site" evidence="13">
    <location>
        <position position="111"/>
    </location>
    <ligand>
        <name>Mg(2+)</name>
        <dbReference type="ChEBI" id="CHEBI:18420"/>
    </ligand>
</feature>
<dbReference type="GO" id="GO:0006310">
    <property type="term" value="P:DNA recombination"/>
    <property type="evidence" value="ECO:0007669"/>
    <property type="project" value="UniProtKB-UniRule"/>
</dbReference>
<feature type="binding site" evidence="13">
    <location>
        <position position="79"/>
    </location>
    <ligand>
        <name>Mg(2+)</name>
        <dbReference type="ChEBI" id="CHEBI:18420"/>
    </ligand>
</feature>
<dbReference type="InterPro" id="IPR004612">
    <property type="entry name" value="Resolv_RecU"/>
</dbReference>
<evidence type="ECO:0000256" key="4">
    <source>
        <dbReference type="ARBA" id="ARBA00022723"/>
    </source>
</evidence>
<dbReference type="GO" id="GO:0003676">
    <property type="term" value="F:nucleic acid binding"/>
    <property type="evidence" value="ECO:0007669"/>
    <property type="project" value="InterPro"/>
</dbReference>
<keyword evidence="8 13" id="KW-0460">Magnesium</keyword>
<evidence type="ECO:0000256" key="3">
    <source>
        <dbReference type="ARBA" id="ARBA00022722"/>
    </source>
</evidence>
<evidence type="ECO:0000313" key="14">
    <source>
        <dbReference type="EMBL" id="HIU40027.1"/>
    </source>
</evidence>
<evidence type="ECO:0000256" key="8">
    <source>
        <dbReference type="ARBA" id="ARBA00022842"/>
    </source>
</evidence>
<evidence type="ECO:0000256" key="10">
    <source>
        <dbReference type="ARBA" id="ARBA00023204"/>
    </source>
</evidence>
<dbReference type="GO" id="GO:0008821">
    <property type="term" value="F:crossover junction DNA endonuclease activity"/>
    <property type="evidence" value="ECO:0007669"/>
    <property type="project" value="UniProtKB-EC"/>
</dbReference>
<dbReference type="PIRSF" id="PIRSF037785">
    <property type="entry name" value="RecU"/>
    <property type="match status" value="1"/>
</dbReference>
<dbReference type="Proteomes" id="UP000824074">
    <property type="component" value="Unassembled WGS sequence"/>
</dbReference>
<dbReference type="InterPro" id="IPR011856">
    <property type="entry name" value="tRNA_endonuc-like_dom_sf"/>
</dbReference>
<reference evidence="14" key="1">
    <citation type="submission" date="2020-10" db="EMBL/GenBank/DDBJ databases">
        <authorList>
            <person name="Gilroy R."/>
        </authorList>
    </citation>
    <scope>NUCLEOTIDE SEQUENCE</scope>
    <source>
        <strain evidence="14">CHK193-30670</strain>
    </source>
</reference>
<dbReference type="EC" id="3.1.21.10" evidence="13"/>
<proteinExistence type="inferred from homology"/>
<comment type="caution">
    <text evidence="14">The sequence shown here is derived from an EMBL/GenBank/DDBJ whole genome shotgun (WGS) entry which is preliminary data.</text>
</comment>
<dbReference type="AlphaFoldDB" id="A0A9D1IPV2"/>
<comment type="cofactor">
    <cofactor evidence="13">
        <name>Mg(2+)</name>
        <dbReference type="ChEBI" id="CHEBI:18420"/>
    </cofactor>
    <text evidence="13">Binds 1 Mg(2+) ion per subunit.</text>
</comment>
<dbReference type="GO" id="GO:0007059">
    <property type="term" value="P:chromosome segregation"/>
    <property type="evidence" value="ECO:0007669"/>
    <property type="project" value="UniProtKB-UniRule"/>
</dbReference>
<reference evidence="14" key="2">
    <citation type="journal article" date="2021" name="PeerJ">
        <title>Extensive microbial diversity within the chicken gut microbiome revealed by metagenomics and culture.</title>
        <authorList>
            <person name="Gilroy R."/>
            <person name="Ravi A."/>
            <person name="Getino M."/>
            <person name="Pursley I."/>
            <person name="Horton D.L."/>
            <person name="Alikhan N.F."/>
            <person name="Baker D."/>
            <person name="Gharbi K."/>
            <person name="Hall N."/>
            <person name="Watson M."/>
            <person name="Adriaenssens E.M."/>
            <person name="Foster-Nyarko E."/>
            <person name="Jarju S."/>
            <person name="Secka A."/>
            <person name="Antonio M."/>
            <person name="Oren A."/>
            <person name="Chaudhuri R.R."/>
            <person name="La Ragione R."/>
            <person name="Hildebrand F."/>
            <person name="Pallen M.J."/>
        </authorList>
    </citation>
    <scope>NUCLEOTIDE SEQUENCE</scope>
    <source>
        <strain evidence="14">CHK193-30670</strain>
    </source>
</reference>
<evidence type="ECO:0000256" key="11">
    <source>
        <dbReference type="ARBA" id="ARBA00023447"/>
    </source>
</evidence>
<dbReference type="EMBL" id="DVMT01000017">
    <property type="protein sequence ID" value="HIU40027.1"/>
    <property type="molecule type" value="Genomic_DNA"/>
</dbReference>
<comment type="similarity">
    <text evidence="11 13">Belongs to the RecU family.</text>
</comment>
<dbReference type="GO" id="GO:0000287">
    <property type="term" value="F:magnesium ion binding"/>
    <property type="evidence" value="ECO:0007669"/>
    <property type="project" value="UniProtKB-UniRule"/>
</dbReference>
<organism evidence="14 15">
    <name type="scientific">Candidatus Aphodocola excrementigallinarum</name>
    <dbReference type="NCBI Taxonomy" id="2840670"/>
    <lineage>
        <taxon>Bacteria</taxon>
        <taxon>Bacillati</taxon>
        <taxon>Bacillota</taxon>
        <taxon>Bacilli</taxon>
        <taxon>Candidatus Aphodocola</taxon>
    </lineage>
</organism>
<evidence type="ECO:0000256" key="12">
    <source>
        <dbReference type="ARBA" id="ARBA00029523"/>
    </source>
</evidence>
<keyword evidence="10 13" id="KW-0234">DNA repair</keyword>
<keyword evidence="7 13" id="KW-0378">Hydrolase</keyword>
<dbReference type="NCBIfam" id="NF002581">
    <property type="entry name" value="PRK02234.1-2"/>
    <property type="match status" value="1"/>
</dbReference>
<evidence type="ECO:0000256" key="2">
    <source>
        <dbReference type="ARBA" id="ARBA00022490"/>
    </source>
</evidence>
<evidence type="ECO:0000256" key="5">
    <source>
        <dbReference type="ARBA" id="ARBA00022759"/>
    </source>
</evidence>
<dbReference type="GO" id="GO:0005737">
    <property type="term" value="C:cytoplasm"/>
    <property type="evidence" value="ECO:0007669"/>
    <property type="project" value="UniProtKB-SubCell"/>
</dbReference>